<name>A0ABR0SJA7_9HYPO</name>
<gene>
    <name evidence="2" type="ORF">PT974_05644</name>
</gene>
<dbReference type="Proteomes" id="UP001338125">
    <property type="component" value="Unassembled WGS sequence"/>
</dbReference>
<protein>
    <submittedName>
        <fullName evidence="2">Uncharacterized protein</fullName>
    </submittedName>
</protein>
<feature type="region of interest" description="Disordered" evidence="1">
    <location>
        <begin position="190"/>
        <end position="213"/>
    </location>
</feature>
<comment type="caution">
    <text evidence="2">The sequence shown here is derived from an EMBL/GenBank/DDBJ whole genome shotgun (WGS) entry which is preliminary data.</text>
</comment>
<accession>A0ABR0SJA7</accession>
<dbReference type="EMBL" id="JAVFKD010000012">
    <property type="protein sequence ID" value="KAK5992243.1"/>
    <property type="molecule type" value="Genomic_DNA"/>
</dbReference>
<organism evidence="2 3">
    <name type="scientific">Cladobotryum mycophilum</name>
    <dbReference type="NCBI Taxonomy" id="491253"/>
    <lineage>
        <taxon>Eukaryota</taxon>
        <taxon>Fungi</taxon>
        <taxon>Dikarya</taxon>
        <taxon>Ascomycota</taxon>
        <taxon>Pezizomycotina</taxon>
        <taxon>Sordariomycetes</taxon>
        <taxon>Hypocreomycetidae</taxon>
        <taxon>Hypocreales</taxon>
        <taxon>Hypocreaceae</taxon>
        <taxon>Cladobotryum</taxon>
    </lineage>
</organism>
<evidence type="ECO:0000256" key="1">
    <source>
        <dbReference type="SAM" id="MobiDB-lite"/>
    </source>
</evidence>
<reference evidence="2 3" key="1">
    <citation type="submission" date="2024-01" db="EMBL/GenBank/DDBJ databases">
        <title>Complete genome of Cladobotryum mycophilum ATHUM6906.</title>
        <authorList>
            <person name="Christinaki A.C."/>
            <person name="Myridakis A.I."/>
            <person name="Kouvelis V.N."/>
        </authorList>
    </citation>
    <scope>NUCLEOTIDE SEQUENCE [LARGE SCALE GENOMIC DNA]</scope>
    <source>
        <strain evidence="2 3">ATHUM6906</strain>
    </source>
</reference>
<feature type="compositionally biased region" description="Basic residues" evidence="1">
    <location>
        <begin position="203"/>
        <end position="213"/>
    </location>
</feature>
<keyword evidence="3" id="KW-1185">Reference proteome</keyword>
<evidence type="ECO:0000313" key="2">
    <source>
        <dbReference type="EMBL" id="KAK5992243.1"/>
    </source>
</evidence>
<sequence>MIFNVGTRGMWSQHRTVPDEALSVLTRPNPTHLEHGFFLSASSIGYLHDLQPRQSIYHWFRQIYISITVLQQLQQSTSENELAGSTDYYARTTGDNRCTIHNLSFLRARHRETPPMRRITGLETVTDGQKLLAMPASVHSIVHELNIPTTPLSVQHSTLFSPSRLSELQPQIRIQYLGGAQIVRNALRGKTSPAFSHGNAPRGKMHRARGTKS</sequence>
<evidence type="ECO:0000313" key="3">
    <source>
        <dbReference type="Proteomes" id="UP001338125"/>
    </source>
</evidence>
<proteinExistence type="predicted"/>